<keyword evidence="6 8" id="KW-1133">Transmembrane helix</keyword>
<comment type="similarity">
    <text evidence="2">Belongs to the CPA3 antiporters (TC 2.A.63) subunit F family.</text>
</comment>
<evidence type="ECO:0000313" key="10">
    <source>
        <dbReference type="Proteomes" id="UP000006666"/>
    </source>
</evidence>
<evidence type="ECO:0000256" key="4">
    <source>
        <dbReference type="ARBA" id="ARBA00022475"/>
    </source>
</evidence>
<keyword evidence="7 8" id="KW-0472">Membrane</keyword>
<dbReference type="RefSeq" id="WP_012802007.1">
    <property type="nucleotide sequence ID" value="NC_013169.1"/>
</dbReference>
<dbReference type="EMBL" id="CP001686">
    <property type="protein sequence ID" value="ACV05589.1"/>
    <property type="molecule type" value="Genomic_DNA"/>
</dbReference>
<evidence type="ECO:0000256" key="1">
    <source>
        <dbReference type="ARBA" id="ARBA00004651"/>
    </source>
</evidence>
<dbReference type="Proteomes" id="UP000006666">
    <property type="component" value="Chromosome"/>
</dbReference>
<dbReference type="InterPro" id="IPR007208">
    <property type="entry name" value="MrpF/PhaF-like"/>
</dbReference>
<dbReference type="KEGG" id="kse:Ksed_05190"/>
<feature type="transmembrane region" description="Helical" evidence="8">
    <location>
        <begin position="61"/>
        <end position="83"/>
    </location>
</feature>
<dbReference type="eggNOG" id="COG2212">
    <property type="taxonomic scope" value="Bacteria"/>
</dbReference>
<evidence type="ECO:0000256" key="6">
    <source>
        <dbReference type="ARBA" id="ARBA00022989"/>
    </source>
</evidence>
<dbReference type="PANTHER" id="PTHR34702:SF1">
    <property type="entry name" value="NA(+)_H(+) ANTIPORTER SUBUNIT F"/>
    <property type="match status" value="1"/>
</dbReference>
<evidence type="ECO:0000256" key="3">
    <source>
        <dbReference type="ARBA" id="ARBA00022448"/>
    </source>
</evidence>
<sequence>MAETILIWGVGIVLAVSGVLTLARVVTGPTMLDRVVALEVLMGILICSLGVEAAVHRHTTTLPVLVSLSLIGFLGSVSVARFVRKQDAPVSQEVDR</sequence>
<dbReference type="STRING" id="478801.Ksed_05190"/>
<evidence type="ECO:0000256" key="7">
    <source>
        <dbReference type="ARBA" id="ARBA00023136"/>
    </source>
</evidence>
<feature type="transmembrane region" description="Helical" evidence="8">
    <location>
        <begin position="35"/>
        <end position="55"/>
    </location>
</feature>
<dbReference type="HOGENOM" id="CLU_125825_3_1_11"/>
<dbReference type="GO" id="GO:0015385">
    <property type="term" value="F:sodium:proton antiporter activity"/>
    <property type="evidence" value="ECO:0007669"/>
    <property type="project" value="TreeGrafter"/>
</dbReference>
<dbReference type="GO" id="GO:0005886">
    <property type="term" value="C:plasma membrane"/>
    <property type="evidence" value="ECO:0007669"/>
    <property type="project" value="UniProtKB-SubCell"/>
</dbReference>
<evidence type="ECO:0000256" key="8">
    <source>
        <dbReference type="SAM" id="Phobius"/>
    </source>
</evidence>
<name>C7NL47_KYTSD</name>
<evidence type="ECO:0000256" key="2">
    <source>
        <dbReference type="ARBA" id="ARBA00009212"/>
    </source>
</evidence>
<reference evidence="9 10" key="1">
    <citation type="journal article" date="2009" name="Stand. Genomic Sci.">
        <title>Complete genome sequence of Kytococcus sedentarius type strain (541).</title>
        <authorList>
            <person name="Sims D."/>
            <person name="Brettin T."/>
            <person name="Detter J.C."/>
            <person name="Han C."/>
            <person name="Lapidus A."/>
            <person name="Copeland A."/>
            <person name="Glavina Del Rio T."/>
            <person name="Nolan M."/>
            <person name="Chen F."/>
            <person name="Lucas S."/>
            <person name="Tice H."/>
            <person name="Cheng J.F."/>
            <person name="Bruce D."/>
            <person name="Goodwin L."/>
            <person name="Pitluck S."/>
            <person name="Ovchinnikova G."/>
            <person name="Pati A."/>
            <person name="Ivanova N."/>
            <person name="Mavrommatis K."/>
            <person name="Chen A."/>
            <person name="Palaniappan K."/>
            <person name="D'haeseleer P."/>
            <person name="Chain P."/>
            <person name="Bristow J."/>
            <person name="Eisen J.A."/>
            <person name="Markowitz V."/>
            <person name="Hugenholtz P."/>
            <person name="Schneider S."/>
            <person name="Goker M."/>
            <person name="Pukall R."/>
            <person name="Kyrpides N.C."/>
            <person name="Klenk H.P."/>
        </authorList>
    </citation>
    <scope>NUCLEOTIDE SEQUENCE [LARGE SCALE GENOMIC DNA]</scope>
    <source>
        <strain evidence="10">ATCC 14392 / DSM 20547 / JCM 11482 / CCUG 33030 / NBRC 15357 / NCTC 11040 / CCM 314 / 541</strain>
    </source>
</reference>
<protein>
    <submittedName>
        <fullName evidence="9">Multisubunit Na+/H+ antiporter, MnhF subunit</fullName>
    </submittedName>
</protein>
<keyword evidence="4" id="KW-1003">Cell membrane</keyword>
<dbReference type="PANTHER" id="PTHR34702">
    <property type="entry name" value="NA(+)/H(+) ANTIPORTER SUBUNIT F1"/>
    <property type="match status" value="1"/>
</dbReference>
<proteinExistence type="inferred from homology"/>
<keyword evidence="10" id="KW-1185">Reference proteome</keyword>
<accession>C7NL47</accession>
<feature type="transmembrane region" description="Helical" evidence="8">
    <location>
        <begin position="6"/>
        <end position="23"/>
    </location>
</feature>
<dbReference type="Pfam" id="PF04066">
    <property type="entry name" value="MrpF_PhaF"/>
    <property type="match status" value="1"/>
</dbReference>
<organism evidence="9 10">
    <name type="scientific">Kytococcus sedentarius (strain ATCC 14392 / DSM 20547 / JCM 11482 / CCUG 33030 / NBRC 15357 / NCTC 11040 / CCM 314 / 541)</name>
    <name type="common">Micrococcus sedentarius</name>
    <dbReference type="NCBI Taxonomy" id="478801"/>
    <lineage>
        <taxon>Bacteria</taxon>
        <taxon>Bacillati</taxon>
        <taxon>Actinomycetota</taxon>
        <taxon>Actinomycetes</taxon>
        <taxon>Micrococcales</taxon>
        <taxon>Kytococcaceae</taxon>
        <taxon>Kytococcus</taxon>
    </lineage>
</organism>
<evidence type="ECO:0000313" key="9">
    <source>
        <dbReference type="EMBL" id="ACV05589.1"/>
    </source>
</evidence>
<dbReference type="AlphaFoldDB" id="C7NL47"/>
<gene>
    <name evidence="9" type="ordered locus">Ksed_05190</name>
</gene>
<keyword evidence="5 8" id="KW-0812">Transmembrane</keyword>
<comment type="subcellular location">
    <subcellularLocation>
        <location evidence="1">Cell membrane</location>
        <topology evidence="1">Multi-pass membrane protein</topology>
    </subcellularLocation>
</comment>
<keyword evidence="3" id="KW-0813">Transport</keyword>
<evidence type="ECO:0000256" key="5">
    <source>
        <dbReference type="ARBA" id="ARBA00022692"/>
    </source>
</evidence>